<reference evidence="9" key="1">
    <citation type="journal article" date="2023" name="Mol. Phylogenet. Evol.">
        <title>Genome-scale phylogeny and comparative genomics of the fungal order Sordariales.</title>
        <authorList>
            <person name="Hensen N."/>
            <person name="Bonometti L."/>
            <person name="Westerberg I."/>
            <person name="Brannstrom I.O."/>
            <person name="Guillou S."/>
            <person name="Cros-Aarteil S."/>
            <person name="Calhoun S."/>
            <person name="Haridas S."/>
            <person name="Kuo A."/>
            <person name="Mondo S."/>
            <person name="Pangilinan J."/>
            <person name="Riley R."/>
            <person name="LaButti K."/>
            <person name="Andreopoulos B."/>
            <person name="Lipzen A."/>
            <person name="Chen C."/>
            <person name="Yan M."/>
            <person name="Daum C."/>
            <person name="Ng V."/>
            <person name="Clum A."/>
            <person name="Steindorff A."/>
            <person name="Ohm R.A."/>
            <person name="Martin F."/>
            <person name="Silar P."/>
            <person name="Natvig D.O."/>
            <person name="Lalanne C."/>
            <person name="Gautier V."/>
            <person name="Ament-Velasquez S.L."/>
            <person name="Kruys A."/>
            <person name="Hutchinson M.I."/>
            <person name="Powell A.J."/>
            <person name="Barry K."/>
            <person name="Miller A.N."/>
            <person name="Grigoriev I.V."/>
            <person name="Debuchy R."/>
            <person name="Gladieux P."/>
            <person name="Hiltunen Thoren M."/>
            <person name="Johannesson H."/>
        </authorList>
    </citation>
    <scope>NUCLEOTIDE SEQUENCE</scope>
    <source>
        <strain evidence="9">CBS 232.78</strain>
    </source>
</reference>
<dbReference type="PROSITE" id="PS51371">
    <property type="entry name" value="CBS"/>
    <property type="match status" value="4"/>
</dbReference>
<feature type="compositionally biased region" description="Low complexity" evidence="6">
    <location>
        <begin position="22"/>
        <end position="63"/>
    </location>
</feature>
<dbReference type="Pfam" id="PF00571">
    <property type="entry name" value="CBS"/>
    <property type="match status" value="4"/>
</dbReference>
<dbReference type="GO" id="GO:0003735">
    <property type="term" value="F:structural constituent of ribosome"/>
    <property type="evidence" value="ECO:0007669"/>
    <property type="project" value="InterPro"/>
</dbReference>
<dbReference type="InterPro" id="IPR023591">
    <property type="entry name" value="Ribosomal_uS2_flav_dom_sf"/>
</dbReference>
<dbReference type="Gene3D" id="3.40.50.10490">
    <property type="entry name" value="Glucose-6-phosphate isomerase like protein, domain 1"/>
    <property type="match status" value="1"/>
</dbReference>
<evidence type="ECO:0000256" key="5">
    <source>
        <dbReference type="PROSITE-ProRule" id="PRU00703"/>
    </source>
</evidence>
<dbReference type="InterPro" id="IPR005706">
    <property type="entry name" value="Ribosomal_uS2_bac/mit/plastid"/>
</dbReference>
<dbReference type="SUPFAM" id="SSF54277">
    <property type="entry name" value="CAD &amp; PB1 domains"/>
    <property type="match status" value="1"/>
</dbReference>
<dbReference type="SUPFAM" id="SSF54631">
    <property type="entry name" value="CBS-domain pair"/>
    <property type="match status" value="2"/>
</dbReference>
<evidence type="ECO:0000256" key="4">
    <source>
        <dbReference type="ARBA" id="ARBA00023274"/>
    </source>
</evidence>
<feature type="region of interest" description="Disordered" evidence="6">
    <location>
        <begin position="1057"/>
        <end position="1093"/>
    </location>
</feature>
<organism evidence="9 10">
    <name type="scientific">Podospora didyma</name>
    <dbReference type="NCBI Taxonomy" id="330526"/>
    <lineage>
        <taxon>Eukaryota</taxon>
        <taxon>Fungi</taxon>
        <taxon>Dikarya</taxon>
        <taxon>Ascomycota</taxon>
        <taxon>Pezizomycotina</taxon>
        <taxon>Sordariomycetes</taxon>
        <taxon>Sordariomycetidae</taxon>
        <taxon>Sordariales</taxon>
        <taxon>Podosporaceae</taxon>
        <taxon>Podospora</taxon>
    </lineage>
</organism>
<feature type="compositionally biased region" description="Basic residues" evidence="6">
    <location>
        <begin position="84"/>
        <end position="97"/>
    </location>
</feature>
<feature type="compositionally biased region" description="Basic and acidic residues" evidence="6">
    <location>
        <begin position="68"/>
        <end position="83"/>
    </location>
</feature>
<evidence type="ECO:0000313" key="9">
    <source>
        <dbReference type="EMBL" id="KAK3385331.1"/>
    </source>
</evidence>
<evidence type="ECO:0000259" key="7">
    <source>
        <dbReference type="PROSITE" id="PS51371"/>
    </source>
</evidence>
<feature type="compositionally biased region" description="Pro residues" evidence="6">
    <location>
        <begin position="587"/>
        <end position="610"/>
    </location>
</feature>
<keyword evidence="10" id="KW-1185">Reference proteome</keyword>
<feature type="domain" description="CBS" evidence="7">
    <location>
        <begin position="342"/>
        <end position="399"/>
    </location>
</feature>
<evidence type="ECO:0000313" key="10">
    <source>
        <dbReference type="Proteomes" id="UP001285441"/>
    </source>
</evidence>
<evidence type="ECO:0000256" key="2">
    <source>
        <dbReference type="ARBA" id="ARBA00022737"/>
    </source>
</evidence>
<dbReference type="InterPro" id="IPR053793">
    <property type="entry name" value="PB1-like"/>
</dbReference>
<evidence type="ECO:0000256" key="1">
    <source>
        <dbReference type="ARBA" id="ARBA00006242"/>
    </source>
</evidence>
<comment type="similarity">
    <text evidence="1">Belongs to the universal ribosomal protein uS2 family.</text>
</comment>
<dbReference type="GO" id="GO:0006412">
    <property type="term" value="P:translation"/>
    <property type="evidence" value="ECO:0007669"/>
    <property type="project" value="InterPro"/>
</dbReference>
<dbReference type="HAMAP" id="MF_00291_B">
    <property type="entry name" value="Ribosomal_uS2_B"/>
    <property type="match status" value="1"/>
</dbReference>
<keyword evidence="3" id="KW-0689">Ribosomal protein</keyword>
<accession>A0AAE0NPI2</accession>
<dbReference type="PROSITE" id="PS51745">
    <property type="entry name" value="PB1"/>
    <property type="match status" value="1"/>
</dbReference>
<dbReference type="EMBL" id="JAULSW010000004">
    <property type="protein sequence ID" value="KAK3385331.1"/>
    <property type="molecule type" value="Genomic_DNA"/>
</dbReference>
<proteinExistence type="inferred from homology"/>
<feature type="region of interest" description="Disordered" evidence="6">
    <location>
        <begin position="1"/>
        <end position="104"/>
    </location>
</feature>
<dbReference type="SMART" id="SM00666">
    <property type="entry name" value="PB1"/>
    <property type="match status" value="1"/>
</dbReference>
<dbReference type="CDD" id="cd01425">
    <property type="entry name" value="RPS2"/>
    <property type="match status" value="1"/>
</dbReference>
<name>A0AAE0NPI2_9PEZI</name>
<dbReference type="SUPFAM" id="SSF52313">
    <property type="entry name" value="Ribosomal protein S2"/>
    <property type="match status" value="1"/>
</dbReference>
<dbReference type="Pfam" id="PF00318">
    <property type="entry name" value="Ribosomal_S2"/>
    <property type="match status" value="2"/>
</dbReference>
<feature type="region of interest" description="Disordered" evidence="6">
    <location>
        <begin position="422"/>
        <end position="478"/>
    </location>
</feature>
<dbReference type="Pfam" id="PF00564">
    <property type="entry name" value="PB1"/>
    <property type="match status" value="1"/>
</dbReference>
<dbReference type="PRINTS" id="PR00395">
    <property type="entry name" value="RIBOSOMALS2"/>
</dbReference>
<evidence type="ECO:0000256" key="3">
    <source>
        <dbReference type="ARBA" id="ARBA00022980"/>
    </source>
</evidence>
<dbReference type="InterPro" id="IPR051462">
    <property type="entry name" value="CBS_domain-containing"/>
</dbReference>
<dbReference type="GO" id="GO:0015935">
    <property type="term" value="C:small ribosomal subunit"/>
    <property type="evidence" value="ECO:0007669"/>
    <property type="project" value="InterPro"/>
</dbReference>
<feature type="domain" description="CBS" evidence="7">
    <location>
        <begin position="106"/>
        <end position="164"/>
    </location>
</feature>
<dbReference type="PANTHER" id="PTHR48108:SF26">
    <property type="entry name" value="CBS DOMAIN-CONTAINING PROTEIN DDB_G0289609"/>
    <property type="match status" value="1"/>
</dbReference>
<dbReference type="PANTHER" id="PTHR48108">
    <property type="entry name" value="CBS DOMAIN-CONTAINING PROTEIN CBSX2, CHLOROPLASTIC"/>
    <property type="match status" value="1"/>
</dbReference>
<sequence length="1093" mass="117758">MSANPGTMRGTPSRGQGRGAIPFTTNSPAAATSSAIPRPVLETTHTSTASDTGAAAASSLSASRQKQTKRDEAIRRKMENDLSKKKHLTSRARHSRKAPPGTVLALKPSPALQIKPSTTVAEAAQLMAAKREDCVLVTDDDDRIAGIFTAKDLAFRVVGAGLKPNHVTIADIMTKNPLCARTDTSATDALDLMVRKGFRHLPVMDENQDISGILDITKCFYDAMEKLERAYASSRRLYDALEGVQSELGTSQPQQIIQYVEALRSKMSGPTLESVLNGMPPVTVSVRTSVKEAAAAMKENHTTAVLVQDQGAITGIFTSKDVVLRVIAPGLDPATCSVVRVMTPHPDFAPMDMSIQAALRKMHDGHYLNLPVMNEGGEIVGMVDVLKLTYATLEQINTMGGSDNEGPAWNKFWLSLDHETESMVSGDGSHHHTHPGPRSLMSPDITRSERINDSVAPGDSASHAGAESPPHSAVGITPELAPGEIPFAFKFKAPSGRVHRLQVTAAHGMTEFVASVTAKLGPEVDAIGGTPIVDDGKLSGGYALSYLDDEGDSVSITTDQDLLEAILLARQGHRDKVDLFVHDPKEPPVSTPAAPTPVLAPEPIVLPTPPASSVIRERRKVAESDPDDDAEDADESPAPRSRRARTAVQQPQQAEQVIAGVPNELLLPGAIVTLAVVIVGVFGISRLKVACGLSKLLLENNASSQQHSAMIIRKLFVRQGRQALAAPVARCCLRTFSTAPTQTTASTTTLPSISEQTPESQAAEVAQLLEAEVKKLSASIRKLDIKDIPEQFSTYKQVQRHTRNLGSEVEVTYDPDDVLTNPPHDATLEMLMAAQAHMGHNTSLWNPANARYIYGERAGIHIISLETVAAHLRRAARVVEEVAYNGGLILFVGTRPGQMPIVVRAAELAGACHLFQKWTPGTITNRDQILAGAQLQIVDANDQPVPGFDSLLQECRPVVPDLVVCLNPRENYTMLYECGQAGVPTIGVIDTDADPTWVTYQIPANDDSLRAMSLVAGVLGRAGERGQIRRRTAAENGICTWENPGDVEHFMKTQSKRRAAAVKDSKEGKEEATREDFEGPRRGRDTSEFRSIM</sequence>
<dbReference type="InterPro" id="IPR001865">
    <property type="entry name" value="Ribosomal_uS2"/>
</dbReference>
<dbReference type="CDD" id="cd17781">
    <property type="entry name" value="CBS_pair_MUG70_1"/>
    <property type="match status" value="1"/>
</dbReference>
<dbReference type="InterPro" id="IPR046342">
    <property type="entry name" value="CBS_dom_sf"/>
</dbReference>
<dbReference type="PROSITE" id="PS00962">
    <property type="entry name" value="RIBOSOMAL_S2_1"/>
    <property type="match status" value="1"/>
</dbReference>
<feature type="domain" description="PB1" evidence="8">
    <location>
        <begin position="484"/>
        <end position="584"/>
    </location>
</feature>
<dbReference type="InterPro" id="IPR018130">
    <property type="entry name" value="Ribosomal_uS2_CS"/>
</dbReference>
<keyword evidence="5" id="KW-0129">CBS domain</keyword>
<dbReference type="CDD" id="cd06409">
    <property type="entry name" value="PB1_MUG70"/>
    <property type="match status" value="1"/>
</dbReference>
<gene>
    <name evidence="9" type="ORF">B0H63DRAFT_433057</name>
</gene>
<reference evidence="9" key="2">
    <citation type="submission" date="2023-06" db="EMBL/GenBank/DDBJ databases">
        <authorList>
            <consortium name="Lawrence Berkeley National Laboratory"/>
            <person name="Haridas S."/>
            <person name="Hensen N."/>
            <person name="Bonometti L."/>
            <person name="Westerberg I."/>
            <person name="Brannstrom I.O."/>
            <person name="Guillou S."/>
            <person name="Cros-Aarteil S."/>
            <person name="Calhoun S."/>
            <person name="Kuo A."/>
            <person name="Mondo S."/>
            <person name="Pangilinan J."/>
            <person name="Riley R."/>
            <person name="LaButti K."/>
            <person name="Andreopoulos B."/>
            <person name="Lipzen A."/>
            <person name="Chen C."/>
            <person name="Yanf M."/>
            <person name="Daum C."/>
            <person name="Ng V."/>
            <person name="Clum A."/>
            <person name="Steindorff A."/>
            <person name="Ohm R."/>
            <person name="Martin F."/>
            <person name="Silar P."/>
            <person name="Natvig D."/>
            <person name="Lalanne C."/>
            <person name="Gautier V."/>
            <person name="Ament-velasquez S.L."/>
            <person name="Kruys A."/>
            <person name="Hutchinson M.I."/>
            <person name="Powell A.J."/>
            <person name="Barry K."/>
            <person name="Miller A.N."/>
            <person name="Grigoriev I.V."/>
            <person name="Debuchy R."/>
            <person name="Gladieux P."/>
            <person name="Thoren M.H."/>
            <person name="Johannesson H."/>
        </authorList>
    </citation>
    <scope>NUCLEOTIDE SEQUENCE</scope>
    <source>
        <strain evidence="9">CBS 232.78</strain>
    </source>
</reference>
<dbReference type="CDD" id="cd17782">
    <property type="entry name" value="CBS_pair_MUG70_2"/>
    <property type="match status" value="1"/>
</dbReference>
<feature type="domain" description="CBS" evidence="7">
    <location>
        <begin position="173"/>
        <end position="229"/>
    </location>
</feature>
<evidence type="ECO:0000259" key="8">
    <source>
        <dbReference type="PROSITE" id="PS51745"/>
    </source>
</evidence>
<dbReference type="Gene3D" id="3.10.580.10">
    <property type="entry name" value="CBS-domain"/>
    <property type="match status" value="2"/>
</dbReference>
<feature type="domain" description="CBS" evidence="7">
    <location>
        <begin position="276"/>
        <end position="333"/>
    </location>
</feature>
<dbReference type="InterPro" id="IPR000270">
    <property type="entry name" value="PB1_dom"/>
</dbReference>
<feature type="compositionally biased region" description="Acidic residues" evidence="6">
    <location>
        <begin position="624"/>
        <end position="635"/>
    </location>
</feature>
<comment type="caution">
    <text evidence="9">The sequence shown here is derived from an EMBL/GenBank/DDBJ whole genome shotgun (WGS) entry which is preliminary data.</text>
</comment>
<feature type="region of interest" description="Disordered" evidence="6">
    <location>
        <begin position="583"/>
        <end position="653"/>
    </location>
</feature>
<keyword evidence="2" id="KW-0677">Repeat</keyword>
<dbReference type="SMART" id="SM00116">
    <property type="entry name" value="CBS"/>
    <property type="match status" value="4"/>
</dbReference>
<evidence type="ECO:0000256" key="6">
    <source>
        <dbReference type="SAM" id="MobiDB-lite"/>
    </source>
</evidence>
<dbReference type="Proteomes" id="UP001285441">
    <property type="component" value="Unassembled WGS sequence"/>
</dbReference>
<dbReference type="InterPro" id="IPR000644">
    <property type="entry name" value="CBS_dom"/>
</dbReference>
<keyword evidence="4" id="KW-0687">Ribonucleoprotein</keyword>
<dbReference type="AlphaFoldDB" id="A0AAE0NPI2"/>
<protein>
    <submittedName>
        <fullName evidence="9">Uncharacterized protein</fullName>
    </submittedName>
</protein>
<feature type="compositionally biased region" description="Basic and acidic residues" evidence="6">
    <location>
        <begin position="1061"/>
        <end position="1093"/>
    </location>
</feature>